<reference evidence="1" key="1">
    <citation type="journal article" date="2012" name="PLoS ONE">
        <title>Gene sets for utilization of primary and secondary nutrition supplies in the distal gut of endangered iberian lynx.</title>
        <authorList>
            <person name="Alcaide M."/>
            <person name="Messina E."/>
            <person name="Richter M."/>
            <person name="Bargiela R."/>
            <person name="Peplies J."/>
            <person name="Huws S.A."/>
            <person name="Newbold C.J."/>
            <person name="Golyshin P.N."/>
            <person name="Simon M.A."/>
            <person name="Lopez G."/>
            <person name="Yakimov M.M."/>
            <person name="Ferrer M."/>
        </authorList>
    </citation>
    <scope>NUCLEOTIDE SEQUENCE</scope>
</reference>
<protein>
    <submittedName>
        <fullName evidence="1">Uncharacterized protein</fullName>
    </submittedName>
</protein>
<comment type="caution">
    <text evidence="1">The sequence shown here is derived from an EMBL/GenBank/DDBJ whole genome shotgun (WGS) entry which is preliminary data.</text>
</comment>
<proteinExistence type="predicted"/>
<dbReference type="AlphaFoldDB" id="J9G9X8"/>
<dbReference type="EMBL" id="AMCI01005381">
    <property type="protein sequence ID" value="EJW96254.1"/>
    <property type="molecule type" value="Genomic_DNA"/>
</dbReference>
<accession>J9G9X8</accession>
<gene>
    <name evidence="1" type="ORF">EVA_15639</name>
</gene>
<evidence type="ECO:0000313" key="1">
    <source>
        <dbReference type="EMBL" id="EJW96254.1"/>
    </source>
</evidence>
<sequence length="197" mass="22553">MQGLIFNESRGNLAIMLPGIFRTPCQDFCNNHPRIVMTENAGILLIALRICGNFTVIPDIFCKCRIIQNNAMLCVEIFPDTVQCFITHTLICSYTCHGTETLTFNENLCLFVLMRPDFTSEIIIGPEIPFSIPSVFFDSLFHIGNRSGNLRRIKSQFIEKPHKVLSDNHIKACNHKRFRLAAFRLVFSCLERLVRIV</sequence>
<name>J9G9X8_9ZZZZ</name>
<organism evidence="1">
    <name type="scientific">gut metagenome</name>
    <dbReference type="NCBI Taxonomy" id="749906"/>
    <lineage>
        <taxon>unclassified sequences</taxon>
        <taxon>metagenomes</taxon>
        <taxon>organismal metagenomes</taxon>
    </lineage>
</organism>